<dbReference type="InterPro" id="IPR000843">
    <property type="entry name" value="HTH_LacI"/>
</dbReference>
<dbReference type="InterPro" id="IPR010982">
    <property type="entry name" value="Lambda_DNA-bd_dom_sf"/>
</dbReference>
<evidence type="ECO:0000256" key="2">
    <source>
        <dbReference type="ARBA" id="ARBA00023015"/>
    </source>
</evidence>
<evidence type="ECO:0000256" key="3">
    <source>
        <dbReference type="ARBA" id="ARBA00023125"/>
    </source>
</evidence>
<evidence type="ECO:0000313" key="7">
    <source>
        <dbReference type="Proteomes" id="UP000287224"/>
    </source>
</evidence>
<evidence type="ECO:0000256" key="4">
    <source>
        <dbReference type="ARBA" id="ARBA00023163"/>
    </source>
</evidence>
<sequence>MRIKLRDIAERAHVSLSTVSRVINNHPTVDAKTREEVMAVLKEFGYPLNFASLGQNSATNHAITVAVSGVQILQDTPYRQGNEDNRQFSSFGPVVCNGIELVCQRSNTLMTIQRIRLEAPTPEDLALLAQAKGVIIVGGMVAASVIDTLEEANVPFVLVGAHLGIRMVNCVQGDYLSGFVEAMKVLVQNDHHQIAFVNGPVTTTTSQDKLSGYQLGLCQSGDCYHEQLVISAEDFTPHDGYQATQKLLARKAEADFSAIIYASDLLALGGLYALQEAGIAVPEQLSIMGCYDEPIAQFTTPPLSTIHLDWQRMGEIAAQRLLALLTHQNEYALRIVVPMRLIMRASHARKAI</sequence>
<reference evidence="7" key="1">
    <citation type="submission" date="2018-12" db="EMBL/GenBank/DDBJ databases">
        <title>Tengunoibacter tsumagoiensis gen. nov., sp. nov., Dictyobacter kobayashii sp. nov., D. alpinus sp. nov., and D. joshuensis sp. nov. and description of Dictyobacteraceae fam. nov. within the order Ktedonobacterales isolated from Tengu-no-mugimeshi.</title>
        <authorList>
            <person name="Wang C.M."/>
            <person name="Zheng Y."/>
            <person name="Sakai Y."/>
            <person name="Toyoda A."/>
            <person name="Minakuchi Y."/>
            <person name="Abe K."/>
            <person name="Yokota A."/>
            <person name="Yabe S."/>
        </authorList>
    </citation>
    <scope>NUCLEOTIDE SEQUENCE [LARGE SCALE GENOMIC DNA]</scope>
    <source>
        <strain evidence="7">S-27</strain>
    </source>
</reference>
<keyword evidence="2" id="KW-0805">Transcription regulation</keyword>
<keyword evidence="7" id="KW-1185">Reference proteome</keyword>
<dbReference type="InterPro" id="IPR028082">
    <property type="entry name" value="Peripla_BP_I"/>
</dbReference>
<dbReference type="RefSeq" id="WP_126601824.1">
    <property type="nucleotide sequence ID" value="NZ_BIFQ01000002.1"/>
</dbReference>
<dbReference type="AlphaFoldDB" id="A0A401ZRH7"/>
<proteinExistence type="predicted"/>
<dbReference type="Gene3D" id="1.10.260.40">
    <property type="entry name" value="lambda repressor-like DNA-binding domains"/>
    <property type="match status" value="1"/>
</dbReference>
<dbReference type="Pfam" id="PF00356">
    <property type="entry name" value="LacI"/>
    <property type="match status" value="1"/>
</dbReference>
<dbReference type="SMART" id="SM00354">
    <property type="entry name" value="HTH_LACI"/>
    <property type="match status" value="1"/>
</dbReference>
<dbReference type="PANTHER" id="PTHR30146:SF148">
    <property type="entry name" value="HTH-TYPE TRANSCRIPTIONAL REPRESSOR PURR-RELATED"/>
    <property type="match status" value="1"/>
</dbReference>
<dbReference type="PANTHER" id="PTHR30146">
    <property type="entry name" value="LACI-RELATED TRANSCRIPTIONAL REPRESSOR"/>
    <property type="match status" value="1"/>
</dbReference>
<evidence type="ECO:0000313" key="6">
    <source>
        <dbReference type="EMBL" id="GCE09406.1"/>
    </source>
</evidence>
<dbReference type="Proteomes" id="UP000287224">
    <property type="component" value="Unassembled WGS sequence"/>
</dbReference>
<dbReference type="SUPFAM" id="SSF47413">
    <property type="entry name" value="lambda repressor-like DNA-binding domains"/>
    <property type="match status" value="1"/>
</dbReference>
<accession>A0A401ZRH7</accession>
<dbReference type="EMBL" id="BIFQ01000002">
    <property type="protein sequence ID" value="GCE09406.1"/>
    <property type="molecule type" value="Genomic_DNA"/>
</dbReference>
<dbReference type="OrthoDB" id="155016at2"/>
<dbReference type="CDD" id="cd01392">
    <property type="entry name" value="HTH_LacI"/>
    <property type="match status" value="1"/>
</dbReference>
<dbReference type="PROSITE" id="PS00356">
    <property type="entry name" value="HTH_LACI_1"/>
    <property type="match status" value="1"/>
</dbReference>
<dbReference type="CDD" id="cd06267">
    <property type="entry name" value="PBP1_LacI_sugar_binding-like"/>
    <property type="match status" value="1"/>
</dbReference>
<comment type="caution">
    <text evidence="6">The sequence shown here is derived from an EMBL/GenBank/DDBJ whole genome shotgun (WGS) entry which is preliminary data.</text>
</comment>
<keyword evidence="1" id="KW-0678">Repressor</keyword>
<dbReference type="InterPro" id="IPR046335">
    <property type="entry name" value="LacI/GalR-like_sensor"/>
</dbReference>
<protein>
    <submittedName>
        <fullName evidence="6">LacI family transcriptional regulator</fullName>
    </submittedName>
</protein>
<dbReference type="GO" id="GO:0003700">
    <property type="term" value="F:DNA-binding transcription factor activity"/>
    <property type="evidence" value="ECO:0007669"/>
    <property type="project" value="TreeGrafter"/>
</dbReference>
<dbReference type="Pfam" id="PF13377">
    <property type="entry name" value="Peripla_BP_3"/>
    <property type="match status" value="1"/>
</dbReference>
<dbReference type="GO" id="GO:0000976">
    <property type="term" value="F:transcription cis-regulatory region binding"/>
    <property type="evidence" value="ECO:0007669"/>
    <property type="project" value="TreeGrafter"/>
</dbReference>
<dbReference type="PROSITE" id="PS50932">
    <property type="entry name" value="HTH_LACI_2"/>
    <property type="match status" value="1"/>
</dbReference>
<keyword evidence="3" id="KW-0238">DNA-binding</keyword>
<feature type="domain" description="HTH lacI-type" evidence="5">
    <location>
        <begin position="3"/>
        <end position="55"/>
    </location>
</feature>
<keyword evidence="4" id="KW-0804">Transcription</keyword>
<name>A0A401ZRH7_9CHLR</name>
<evidence type="ECO:0000259" key="5">
    <source>
        <dbReference type="PROSITE" id="PS50932"/>
    </source>
</evidence>
<gene>
    <name evidence="6" type="ORF">KDAU_67350</name>
</gene>
<dbReference type="SUPFAM" id="SSF53822">
    <property type="entry name" value="Periplasmic binding protein-like I"/>
    <property type="match status" value="1"/>
</dbReference>
<organism evidence="6 7">
    <name type="scientific">Dictyobacter aurantiacus</name>
    <dbReference type="NCBI Taxonomy" id="1936993"/>
    <lineage>
        <taxon>Bacteria</taxon>
        <taxon>Bacillati</taxon>
        <taxon>Chloroflexota</taxon>
        <taxon>Ktedonobacteria</taxon>
        <taxon>Ktedonobacterales</taxon>
        <taxon>Dictyobacteraceae</taxon>
        <taxon>Dictyobacter</taxon>
    </lineage>
</organism>
<dbReference type="Gene3D" id="3.40.50.2300">
    <property type="match status" value="2"/>
</dbReference>
<evidence type="ECO:0000256" key="1">
    <source>
        <dbReference type="ARBA" id="ARBA00022491"/>
    </source>
</evidence>